<evidence type="ECO:0000313" key="2">
    <source>
        <dbReference type="EMBL" id="QDU63314.1"/>
    </source>
</evidence>
<name>A0A518B8K3_9BACT</name>
<evidence type="ECO:0000256" key="1">
    <source>
        <dbReference type="SAM" id="SignalP"/>
    </source>
</evidence>
<keyword evidence="3" id="KW-1185">Reference proteome</keyword>
<feature type="chain" id="PRO_5021947178" description="Carboxypeptidase regulatory-like domain-containing protein" evidence="1">
    <location>
        <begin position="28"/>
        <end position="152"/>
    </location>
</feature>
<dbReference type="OrthoDB" id="289097at2"/>
<gene>
    <name evidence="2" type="ORF">Pan216_41920</name>
</gene>
<dbReference type="EMBL" id="CP036279">
    <property type="protein sequence ID" value="QDU63314.1"/>
    <property type="molecule type" value="Genomic_DNA"/>
</dbReference>
<dbReference type="Proteomes" id="UP000317093">
    <property type="component" value="Chromosome"/>
</dbReference>
<organism evidence="2 3">
    <name type="scientific">Kolteria novifilia</name>
    <dbReference type="NCBI Taxonomy" id="2527975"/>
    <lineage>
        <taxon>Bacteria</taxon>
        <taxon>Pseudomonadati</taxon>
        <taxon>Planctomycetota</taxon>
        <taxon>Planctomycetia</taxon>
        <taxon>Kolteriales</taxon>
        <taxon>Kolteriaceae</taxon>
        <taxon>Kolteria</taxon>
    </lineage>
</organism>
<evidence type="ECO:0000313" key="3">
    <source>
        <dbReference type="Proteomes" id="UP000317093"/>
    </source>
</evidence>
<dbReference type="RefSeq" id="WP_145260697.1">
    <property type="nucleotide sequence ID" value="NZ_CP036279.1"/>
</dbReference>
<evidence type="ECO:0008006" key="4">
    <source>
        <dbReference type="Google" id="ProtNLM"/>
    </source>
</evidence>
<proteinExistence type="predicted"/>
<dbReference type="AlphaFoldDB" id="A0A518B8K3"/>
<keyword evidence="1" id="KW-0732">Signal</keyword>
<reference evidence="2 3" key="1">
    <citation type="submission" date="2019-02" db="EMBL/GenBank/DDBJ databases">
        <title>Deep-cultivation of Planctomycetes and their phenomic and genomic characterization uncovers novel biology.</title>
        <authorList>
            <person name="Wiegand S."/>
            <person name="Jogler M."/>
            <person name="Boedeker C."/>
            <person name="Pinto D."/>
            <person name="Vollmers J."/>
            <person name="Rivas-Marin E."/>
            <person name="Kohn T."/>
            <person name="Peeters S.H."/>
            <person name="Heuer A."/>
            <person name="Rast P."/>
            <person name="Oberbeckmann S."/>
            <person name="Bunk B."/>
            <person name="Jeske O."/>
            <person name="Meyerdierks A."/>
            <person name="Storesund J.E."/>
            <person name="Kallscheuer N."/>
            <person name="Luecker S."/>
            <person name="Lage O.M."/>
            <person name="Pohl T."/>
            <person name="Merkel B.J."/>
            <person name="Hornburger P."/>
            <person name="Mueller R.-W."/>
            <person name="Bruemmer F."/>
            <person name="Labrenz M."/>
            <person name="Spormann A.M."/>
            <person name="Op den Camp H."/>
            <person name="Overmann J."/>
            <person name="Amann R."/>
            <person name="Jetten M.S.M."/>
            <person name="Mascher T."/>
            <person name="Medema M.H."/>
            <person name="Devos D.P."/>
            <person name="Kaster A.-K."/>
            <person name="Ovreas L."/>
            <person name="Rohde M."/>
            <person name="Galperin M.Y."/>
            <person name="Jogler C."/>
        </authorList>
    </citation>
    <scope>NUCLEOTIDE SEQUENCE [LARGE SCALE GENOMIC DNA]</scope>
    <source>
        <strain evidence="2 3">Pan216</strain>
    </source>
</reference>
<protein>
    <recommendedName>
        <fullName evidence="4">Carboxypeptidase regulatory-like domain-containing protein</fullName>
    </recommendedName>
</protein>
<accession>A0A518B8K3</accession>
<feature type="signal peptide" evidence="1">
    <location>
        <begin position="1"/>
        <end position="27"/>
    </location>
</feature>
<dbReference type="KEGG" id="knv:Pan216_41920"/>
<sequence length="152" mass="16298" precursor="true">MPRHSSVPPRLVILAAALLAVPACGPAGPTTWPVTGKVVFPDGEPVAGGIIEFSPRDKGQNARGKIATDGTFTLTTGDRAGAREGPHGIIVMQHMIDDRLAKHRPTHAHQTIDPRFRQYGTSGLERTVAPSENHFVIEVAPAPPKPLEWKPL</sequence>